<dbReference type="Proteomes" id="UP000184233">
    <property type="component" value="Unassembled WGS sequence"/>
</dbReference>
<dbReference type="Gene3D" id="1.10.287.310">
    <property type="match status" value="1"/>
</dbReference>
<comment type="similarity">
    <text evidence="1 5">Belongs to the universal ribosomal protein uL29 family.</text>
</comment>
<comment type="caution">
    <text evidence="6">The sequence shown here is derived from an EMBL/GenBank/DDBJ whole genome shotgun (WGS) entry which is preliminary data.</text>
</comment>
<gene>
    <name evidence="5" type="primary">rpmC</name>
    <name evidence="6" type="ORF">BGO89_09125</name>
</gene>
<organism evidence="6 7">
    <name type="scientific">Candidatus Kapaibacterium thiocyanatum</name>
    <dbReference type="NCBI Taxonomy" id="1895771"/>
    <lineage>
        <taxon>Bacteria</taxon>
        <taxon>Pseudomonadati</taxon>
        <taxon>Candidatus Kapaibacteriota</taxon>
        <taxon>Candidatus Kapaibacteriia</taxon>
        <taxon>Candidatus Kapaibacteriales</taxon>
        <taxon>Candidatus Kapaibacteriaceae</taxon>
        <taxon>Candidatus Kapaibacterium</taxon>
    </lineage>
</organism>
<dbReference type="EMBL" id="MKVH01000024">
    <property type="protein sequence ID" value="OJX56694.1"/>
    <property type="molecule type" value="Genomic_DNA"/>
</dbReference>
<dbReference type="SUPFAM" id="SSF46561">
    <property type="entry name" value="Ribosomal protein L29 (L29p)"/>
    <property type="match status" value="1"/>
</dbReference>
<proteinExistence type="inferred from homology"/>
<dbReference type="GO" id="GO:0003735">
    <property type="term" value="F:structural constituent of ribosome"/>
    <property type="evidence" value="ECO:0007669"/>
    <property type="project" value="InterPro"/>
</dbReference>
<dbReference type="AlphaFoldDB" id="A0A1M3KWP5"/>
<sequence>MKARKAEDLRGLPTHELDTFLKESEENVTRLRFQLTLGQLQDTSSIRTLRKDIARMKTILQERKNNAN</sequence>
<dbReference type="PANTHER" id="PTHR10916">
    <property type="entry name" value="60S RIBOSOMAL PROTEIN L35/50S RIBOSOMAL PROTEIN L29"/>
    <property type="match status" value="1"/>
</dbReference>
<dbReference type="CDD" id="cd00427">
    <property type="entry name" value="Ribosomal_L29_HIP"/>
    <property type="match status" value="1"/>
</dbReference>
<evidence type="ECO:0000256" key="5">
    <source>
        <dbReference type="HAMAP-Rule" id="MF_00374"/>
    </source>
</evidence>
<dbReference type="HAMAP" id="MF_00374">
    <property type="entry name" value="Ribosomal_uL29"/>
    <property type="match status" value="1"/>
</dbReference>
<dbReference type="GO" id="GO:0022625">
    <property type="term" value="C:cytosolic large ribosomal subunit"/>
    <property type="evidence" value="ECO:0007669"/>
    <property type="project" value="TreeGrafter"/>
</dbReference>
<dbReference type="FunFam" id="1.10.287.310:FF:000001">
    <property type="entry name" value="50S ribosomal protein L29"/>
    <property type="match status" value="1"/>
</dbReference>
<keyword evidence="3 5" id="KW-0687">Ribonucleoprotein</keyword>
<dbReference type="NCBIfam" id="TIGR00012">
    <property type="entry name" value="L29"/>
    <property type="match status" value="1"/>
</dbReference>
<dbReference type="InterPro" id="IPR050063">
    <property type="entry name" value="Ribosomal_protein_uL29"/>
</dbReference>
<dbReference type="GO" id="GO:0006412">
    <property type="term" value="P:translation"/>
    <property type="evidence" value="ECO:0007669"/>
    <property type="project" value="UniProtKB-UniRule"/>
</dbReference>
<name>A0A1M3KWP5_9BACT</name>
<evidence type="ECO:0000313" key="7">
    <source>
        <dbReference type="Proteomes" id="UP000184233"/>
    </source>
</evidence>
<dbReference type="Pfam" id="PF00831">
    <property type="entry name" value="Ribosomal_L29"/>
    <property type="match status" value="1"/>
</dbReference>
<evidence type="ECO:0000256" key="1">
    <source>
        <dbReference type="ARBA" id="ARBA00009254"/>
    </source>
</evidence>
<protein>
    <recommendedName>
        <fullName evidence="4 5">Large ribosomal subunit protein uL29</fullName>
    </recommendedName>
</protein>
<evidence type="ECO:0000256" key="3">
    <source>
        <dbReference type="ARBA" id="ARBA00023274"/>
    </source>
</evidence>
<evidence type="ECO:0000313" key="6">
    <source>
        <dbReference type="EMBL" id="OJX56694.1"/>
    </source>
</evidence>
<reference evidence="6 7" key="1">
    <citation type="submission" date="2016-09" db="EMBL/GenBank/DDBJ databases">
        <title>Genome-resolved meta-omics ties microbial dynamics to process performance in biotechnology for thiocyanate degradation.</title>
        <authorList>
            <person name="Kantor R.S."/>
            <person name="Huddy R.J."/>
            <person name="Iyer R."/>
            <person name="Thomas B.C."/>
            <person name="Brown C.T."/>
            <person name="Anantharaman K."/>
            <person name="Tringe S."/>
            <person name="Hettich R.L."/>
            <person name="Harrison S.T."/>
            <person name="Banfield J.F."/>
        </authorList>
    </citation>
    <scope>NUCLEOTIDE SEQUENCE [LARGE SCALE GENOMIC DNA]</scope>
    <source>
        <strain evidence="6">59-99</strain>
    </source>
</reference>
<keyword evidence="2 5" id="KW-0689">Ribosomal protein</keyword>
<dbReference type="STRING" id="1895771.BGO89_09125"/>
<dbReference type="PANTHER" id="PTHR10916:SF0">
    <property type="entry name" value="LARGE RIBOSOMAL SUBUNIT PROTEIN UL29C"/>
    <property type="match status" value="1"/>
</dbReference>
<evidence type="ECO:0000256" key="4">
    <source>
        <dbReference type="ARBA" id="ARBA00035204"/>
    </source>
</evidence>
<evidence type="ECO:0000256" key="2">
    <source>
        <dbReference type="ARBA" id="ARBA00022980"/>
    </source>
</evidence>
<accession>A0A1M3KWP5</accession>
<dbReference type="InterPro" id="IPR001854">
    <property type="entry name" value="Ribosomal_uL29"/>
</dbReference>
<dbReference type="InterPro" id="IPR036049">
    <property type="entry name" value="Ribosomal_uL29_sf"/>
</dbReference>